<accession>A0ABP0ZAM7</accession>
<organism evidence="1 2">
    <name type="scientific">Citrullus colocynthis</name>
    <name type="common">colocynth</name>
    <dbReference type="NCBI Taxonomy" id="252529"/>
    <lineage>
        <taxon>Eukaryota</taxon>
        <taxon>Viridiplantae</taxon>
        <taxon>Streptophyta</taxon>
        <taxon>Embryophyta</taxon>
        <taxon>Tracheophyta</taxon>
        <taxon>Spermatophyta</taxon>
        <taxon>Magnoliopsida</taxon>
        <taxon>eudicotyledons</taxon>
        <taxon>Gunneridae</taxon>
        <taxon>Pentapetalae</taxon>
        <taxon>rosids</taxon>
        <taxon>fabids</taxon>
        <taxon>Cucurbitales</taxon>
        <taxon>Cucurbitaceae</taxon>
        <taxon>Benincaseae</taxon>
        <taxon>Citrullus</taxon>
    </lineage>
</organism>
<dbReference type="EMBL" id="OZ021743">
    <property type="protein sequence ID" value="CAK9329806.1"/>
    <property type="molecule type" value="Genomic_DNA"/>
</dbReference>
<protein>
    <submittedName>
        <fullName evidence="1">Uncharacterized protein</fullName>
    </submittedName>
</protein>
<reference evidence="1 2" key="1">
    <citation type="submission" date="2024-03" db="EMBL/GenBank/DDBJ databases">
        <authorList>
            <person name="Gkanogiannis A."/>
            <person name="Becerra Lopez-Lavalle L."/>
        </authorList>
    </citation>
    <scope>NUCLEOTIDE SEQUENCE [LARGE SCALE GENOMIC DNA]</scope>
</reference>
<proteinExistence type="predicted"/>
<evidence type="ECO:0000313" key="1">
    <source>
        <dbReference type="EMBL" id="CAK9329806.1"/>
    </source>
</evidence>
<gene>
    <name evidence="1" type="ORF">CITCOLO1_LOCUS22286</name>
</gene>
<name>A0ABP0ZAM7_9ROSI</name>
<evidence type="ECO:0000313" key="2">
    <source>
        <dbReference type="Proteomes" id="UP001642487"/>
    </source>
</evidence>
<dbReference type="Proteomes" id="UP001642487">
    <property type="component" value="Chromosome 9"/>
</dbReference>
<sequence>MKPNLSPKPSTLFLDLVSFESVHLTPTISEISVGVAAGPAFESETATAPKRQREISKSVSGREDIQVYVYGINEEPQKATTRFAGQMVSLAIQGFNQTNHSHMKFTSAILHNIFLDYFYIFK</sequence>
<keyword evidence="2" id="KW-1185">Reference proteome</keyword>